<sequence>MRCRIVKTSELSEISGWEWAEKSRRPYVRGDTAYVPVREGYAADTEIKKRKRYNGPGYQMIGDIAVIHGSRPTESGISEIREWKNPKGIILLKGFNSGKRIPDTEILYGDCGETCHREAGHIFYIDPSKVMFAMGNRDEKIRIENLVRNSGREERIGDMFAGIGYFTIPAGRAGGMVHAMELNPDSYHFLNKNITANGLKNNITADLGDCRNLLSGTYDRVIMGHFDSVNMLRDLIPHIEKGSILHLHSIDSVENKIREILSSAGYGCKIEAVKVKKYSPGRWHIVQDVTIA</sequence>
<reference evidence="5 6" key="1">
    <citation type="submission" date="2011-10" db="EMBL/GenBank/DDBJ databases">
        <title>The Improved High-Quality Draft genome of Methanoplanus limicola DSM 2279.</title>
        <authorList>
            <consortium name="US DOE Joint Genome Institute (JGI-PGF)"/>
            <person name="Lucas S."/>
            <person name="Copeland A."/>
            <person name="Lapidus A."/>
            <person name="Glavina del Rio T."/>
            <person name="Dalin E."/>
            <person name="Tice H."/>
            <person name="Bruce D."/>
            <person name="Goodwin L."/>
            <person name="Pitluck S."/>
            <person name="Peters L."/>
            <person name="Mikhailova N."/>
            <person name="Lu M."/>
            <person name="Kyrpides N."/>
            <person name="Mavromatis K."/>
            <person name="Ivanova N."/>
            <person name="Markowitz V."/>
            <person name="Cheng J.-F."/>
            <person name="Hugenholtz P."/>
            <person name="Woyke T."/>
            <person name="Wu D."/>
            <person name="Wirth R."/>
            <person name="Brambilla E.-M."/>
            <person name="Klenk H.-P."/>
            <person name="Eisen J.A."/>
        </authorList>
    </citation>
    <scope>NUCLEOTIDE SEQUENCE [LARGE SCALE GENOMIC DNA]</scope>
    <source>
        <strain evidence="5 6">DSM 2279</strain>
    </source>
</reference>
<dbReference type="EMBL" id="CM001436">
    <property type="protein sequence ID" value="EHQ34577.1"/>
    <property type="molecule type" value="Genomic_DNA"/>
</dbReference>
<dbReference type="OrthoDB" id="8079at2157"/>
<dbReference type="Pfam" id="PF02475">
    <property type="entry name" value="TRM5-TYW2_MTfase"/>
    <property type="match status" value="1"/>
</dbReference>
<dbReference type="Proteomes" id="UP000005741">
    <property type="component" value="Chromosome"/>
</dbReference>
<dbReference type="CDD" id="cd02440">
    <property type="entry name" value="AdoMet_MTases"/>
    <property type="match status" value="1"/>
</dbReference>
<protein>
    <submittedName>
        <fullName evidence="5">Methyltransferase</fullName>
        <ecNumber evidence="5">2.1.1.-</ecNumber>
    </submittedName>
</protein>
<dbReference type="GO" id="GO:0030488">
    <property type="term" value="P:tRNA methylation"/>
    <property type="evidence" value="ECO:0007669"/>
    <property type="project" value="TreeGrafter"/>
</dbReference>
<keyword evidence="5" id="KW-0489">Methyltransferase</keyword>
<dbReference type="AlphaFoldDB" id="H1Z1Q1"/>
<organism evidence="5 6">
    <name type="scientific">Methanoplanus limicola DSM 2279</name>
    <dbReference type="NCBI Taxonomy" id="937775"/>
    <lineage>
        <taxon>Archaea</taxon>
        <taxon>Methanobacteriati</taxon>
        <taxon>Methanobacteriota</taxon>
        <taxon>Stenosarchaea group</taxon>
        <taxon>Methanomicrobia</taxon>
        <taxon>Methanomicrobiales</taxon>
        <taxon>Methanomicrobiaceae</taxon>
        <taxon>Methanoplanus</taxon>
    </lineage>
</organism>
<dbReference type="InterPro" id="IPR056743">
    <property type="entry name" value="TRM5-TYW2-like_MTfase"/>
</dbReference>
<name>H1Z1Q1_9EURY</name>
<accession>H1Z1Q1</accession>
<dbReference type="Gene3D" id="3.40.50.150">
    <property type="entry name" value="Vaccinia Virus protein VP39"/>
    <property type="match status" value="1"/>
</dbReference>
<dbReference type="RefSeq" id="WP_004076216.1">
    <property type="nucleotide sequence ID" value="NZ_CM001436.1"/>
</dbReference>
<dbReference type="SUPFAM" id="SSF53335">
    <property type="entry name" value="S-adenosyl-L-methionine-dependent methyltransferases"/>
    <property type="match status" value="1"/>
</dbReference>
<dbReference type="GO" id="GO:0005737">
    <property type="term" value="C:cytoplasm"/>
    <property type="evidence" value="ECO:0007669"/>
    <property type="project" value="TreeGrafter"/>
</dbReference>
<dbReference type="STRING" id="937775.Metlim_0438"/>
<dbReference type="InParanoid" id="H1Z1Q1"/>
<dbReference type="GO" id="GO:0008175">
    <property type="term" value="F:tRNA methyltransferase activity"/>
    <property type="evidence" value="ECO:0007669"/>
    <property type="project" value="TreeGrafter"/>
</dbReference>
<gene>
    <name evidence="5" type="ORF">Metlim_0438</name>
</gene>
<dbReference type="PROSITE" id="PS51684">
    <property type="entry name" value="SAM_MT_TRM5_TYW2"/>
    <property type="match status" value="1"/>
</dbReference>
<evidence type="ECO:0000313" key="5">
    <source>
        <dbReference type="EMBL" id="EHQ34577.1"/>
    </source>
</evidence>
<keyword evidence="6" id="KW-1185">Reference proteome</keyword>
<keyword evidence="2" id="KW-0949">S-adenosyl-L-methionine</keyword>
<dbReference type="InterPro" id="IPR030382">
    <property type="entry name" value="MeTrfase_TRM5/TYW2"/>
</dbReference>
<keyword evidence="1 5" id="KW-0808">Transferase</keyword>
<evidence type="ECO:0000256" key="1">
    <source>
        <dbReference type="ARBA" id="ARBA00022679"/>
    </source>
</evidence>
<feature type="domain" description="SAM-dependent methyltransferase TRM5/TYW2-type" evidence="4">
    <location>
        <begin position="58"/>
        <end position="292"/>
    </location>
</feature>
<dbReference type="PANTHER" id="PTHR23245">
    <property type="entry name" value="TRNA METHYLTRANSFERASE"/>
    <property type="match status" value="1"/>
</dbReference>
<dbReference type="EC" id="2.1.1.-" evidence="5"/>
<dbReference type="HOGENOM" id="CLU_022610_0_2_2"/>
<keyword evidence="3" id="KW-0819">tRNA processing</keyword>
<dbReference type="FunCoup" id="H1Z1Q1">
    <property type="interactions" value="1"/>
</dbReference>
<proteinExistence type="predicted"/>
<evidence type="ECO:0000256" key="3">
    <source>
        <dbReference type="ARBA" id="ARBA00022694"/>
    </source>
</evidence>
<evidence type="ECO:0000313" key="6">
    <source>
        <dbReference type="Proteomes" id="UP000005741"/>
    </source>
</evidence>
<evidence type="ECO:0000256" key="2">
    <source>
        <dbReference type="ARBA" id="ARBA00022691"/>
    </source>
</evidence>
<dbReference type="InterPro" id="IPR029063">
    <property type="entry name" value="SAM-dependent_MTases_sf"/>
</dbReference>
<evidence type="ECO:0000259" key="4">
    <source>
        <dbReference type="PROSITE" id="PS51684"/>
    </source>
</evidence>